<dbReference type="AlphaFoldDB" id="B8ES95"/>
<name>B8ES95_METSB</name>
<reference evidence="3 4" key="1">
    <citation type="journal article" date="2010" name="J. Bacteriol.">
        <title>Complete genome sequence of the aerobic facultative methanotroph Methylocella silvestris BL2.</title>
        <authorList>
            <person name="Chen Y."/>
            <person name="Crombie A."/>
            <person name="Rahman M.T."/>
            <person name="Dedysh S.N."/>
            <person name="Liesack W."/>
            <person name="Stott M.B."/>
            <person name="Alam M."/>
            <person name="Theisen A.R."/>
            <person name="Murrell J.C."/>
            <person name="Dunfield P.F."/>
        </authorList>
    </citation>
    <scope>NUCLEOTIDE SEQUENCE [LARGE SCALE GENOMIC DNA]</scope>
    <source>
        <strain evidence="4">DSM 15510 / CIP 108128 / LMG 27833 / NCIMB 13906 / BL2</strain>
    </source>
</reference>
<keyword evidence="4" id="KW-1185">Reference proteome</keyword>
<dbReference type="HOGENOM" id="CLU_185214_0_0_5"/>
<gene>
    <name evidence="3" type="ordered locus">Msil_3412</name>
</gene>
<feature type="compositionally biased region" description="Basic and acidic residues" evidence="1">
    <location>
        <begin position="73"/>
        <end position="90"/>
    </location>
</feature>
<feature type="region of interest" description="Disordered" evidence="1">
    <location>
        <begin position="57"/>
        <end position="105"/>
    </location>
</feature>
<evidence type="ECO:0000256" key="1">
    <source>
        <dbReference type="SAM" id="MobiDB-lite"/>
    </source>
</evidence>
<dbReference type="OrthoDB" id="8453453at2"/>
<organism evidence="3 4">
    <name type="scientific">Methylocella silvestris (strain DSM 15510 / CIP 108128 / LMG 27833 / NCIMB 13906 / BL2)</name>
    <dbReference type="NCBI Taxonomy" id="395965"/>
    <lineage>
        <taxon>Bacteria</taxon>
        <taxon>Pseudomonadati</taxon>
        <taxon>Pseudomonadota</taxon>
        <taxon>Alphaproteobacteria</taxon>
        <taxon>Hyphomicrobiales</taxon>
        <taxon>Beijerinckiaceae</taxon>
        <taxon>Methylocella</taxon>
    </lineage>
</organism>
<dbReference type="STRING" id="395965.Msil_3412"/>
<protein>
    <submittedName>
        <fullName evidence="3">Uncharacterized protein</fullName>
    </submittedName>
</protein>
<feature type="signal peptide" evidence="2">
    <location>
        <begin position="1"/>
        <end position="30"/>
    </location>
</feature>
<proteinExistence type="predicted"/>
<feature type="compositionally biased region" description="Gly residues" evidence="1">
    <location>
        <begin position="58"/>
        <end position="68"/>
    </location>
</feature>
<keyword evidence="2" id="KW-0732">Signal</keyword>
<accession>B8ES95</accession>
<evidence type="ECO:0000313" key="4">
    <source>
        <dbReference type="Proteomes" id="UP000002257"/>
    </source>
</evidence>
<dbReference type="KEGG" id="msl:Msil_3412"/>
<dbReference type="Proteomes" id="UP000002257">
    <property type="component" value="Chromosome"/>
</dbReference>
<evidence type="ECO:0000313" key="3">
    <source>
        <dbReference type="EMBL" id="ACK52310.1"/>
    </source>
</evidence>
<dbReference type="RefSeq" id="WP_012592379.1">
    <property type="nucleotide sequence ID" value="NC_011666.1"/>
</dbReference>
<feature type="chain" id="PRO_5002868542" evidence="2">
    <location>
        <begin position="31"/>
        <end position="105"/>
    </location>
</feature>
<evidence type="ECO:0000256" key="2">
    <source>
        <dbReference type="SAM" id="SignalP"/>
    </source>
</evidence>
<sequence>MHSLDARRPRGALRAAMIVLVVGAAGSAGAVETDGHHTAKARHHVAQTIKPNKWYGLASGGVDSGGAGPSLSRLDRANFDHSGTRGREGLGESPFHPEGPGNVSD</sequence>
<dbReference type="EMBL" id="CP001280">
    <property type="protein sequence ID" value="ACK52310.1"/>
    <property type="molecule type" value="Genomic_DNA"/>
</dbReference>